<evidence type="ECO:0008006" key="3">
    <source>
        <dbReference type="Google" id="ProtNLM"/>
    </source>
</evidence>
<proteinExistence type="predicted"/>
<name>A0A0L0HQ11_SPIPD</name>
<reference evidence="1 2" key="1">
    <citation type="submission" date="2009-08" db="EMBL/GenBank/DDBJ databases">
        <title>The Genome Sequence of Spizellomyces punctatus strain DAOM BR117.</title>
        <authorList>
            <consortium name="The Broad Institute Genome Sequencing Platform"/>
            <person name="Russ C."/>
            <person name="Cuomo C."/>
            <person name="Shea T."/>
            <person name="Young S.K."/>
            <person name="Zeng Q."/>
            <person name="Koehrsen M."/>
            <person name="Haas B."/>
            <person name="Borodovsky M."/>
            <person name="Guigo R."/>
            <person name="Alvarado L."/>
            <person name="Berlin A."/>
            <person name="Bochicchio J."/>
            <person name="Borenstein D."/>
            <person name="Chapman S."/>
            <person name="Chen Z."/>
            <person name="Engels R."/>
            <person name="Freedman E."/>
            <person name="Gellesch M."/>
            <person name="Goldberg J."/>
            <person name="Griggs A."/>
            <person name="Gujja S."/>
            <person name="Heiman D."/>
            <person name="Hepburn T."/>
            <person name="Howarth C."/>
            <person name="Jen D."/>
            <person name="Larson L."/>
            <person name="Lewis B."/>
            <person name="Mehta T."/>
            <person name="Park D."/>
            <person name="Pearson M."/>
            <person name="Roberts A."/>
            <person name="Saif S."/>
            <person name="Shenoy N."/>
            <person name="Sisk P."/>
            <person name="Stolte C."/>
            <person name="Sykes S."/>
            <person name="Thomson T."/>
            <person name="Walk T."/>
            <person name="White J."/>
            <person name="Yandava C."/>
            <person name="Burger G."/>
            <person name="Gray M.W."/>
            <person name="Holland P.W.H."/>
            <person name="King N."/>
            <person name="Lang F.B.F."/>
            <person name="Roger A.J."/>
            <person name="Ruiz-Trillo I."/>
            <person name="Lander E."/>
            <person name="Nusbaum C."/>
        </authorList>
    </citation>
    <scope>NUCLEOTIDE SEQUENCE [LARGE SCALE GENOMIC DNA]</scope>
    <source>
        <strain evidence="1 2">DAOM BR117</strain>
    </source>
</reference>
<dbReference type="OrthoDB" id="204058at2759"/>
<dbReference type="GeneID" id="27685840"/>
<dbReference type="SUPFAM" id="SSF53613">
    <property type="entry name" value="Ribokinase-like"/>
    <property type="match status" value="1"/>
</dbReference>
<organism evidence="1 2">
    <name type="scientific">Spizellomyces punctatus (strain DAOM BR117)</name>
    <dbReference type="NCBI Taxonomy" id="645134"/>
    <lineage>
        <taxon>Eukaryota</taxon>
        <taxon>Fungi</taxon>
        <taxon>Fungi incertae sedis</taxon>
        <taxon>Chytridiomycota</taxon>
        <taxon>Chytridiomycota incertae sedis</taxon>
        <taxon>Chytridiomycetes</taxon>
        <taxon>Spizellomycetales</taxon>
        <taxon>Spizellomycetaceae</taxon>
        <taxon>Spizellomyces</taxon>
    </lineage>
</organism>
<gene>
    <name evidence="1" type="ORF">SPPG_02242</name>
</gene>
<dbReference type="Proteomes" id="UP000053201">
    <property type="component" value="Unassembled WGS sequence"/>
</dbReference>
<dbReference type="PANTHER" id="PTHR42774:SF3">
    <property type="entry name" value="KETOHEXOKINASE"/>
    <property type="match status" value="1"/>
</dbReference>
<dbReference type="PANTHER" id="PTHR42774">
    <property type="entry name" value="PHOSPHOTRANSFERASE SYSTEM TRANSPORT PROTEIN"/>
    <property type="match status" value="1"/>
</dbReference>
<evidence type="ECO:0000313" key="2">
    <source>
        <dbReference type="Proteomes" id="UP000053201"/>
    </source>
</evidence>
<dbReference type="EMBL" id="KQ257452">
    <property type="protein sequence ID" value="KND03182.1"/>
    <property type="molecule type" value="Genomic_DNA"/>
</dbReference>
<accession>A0A0L0HQ11</accession>
<evidence type="ECO:0000313" key="1">
    <source>
        <dbReference type="EMBL" id="KND03182.1"/>
    </source>
</evidence>
<dbReference type="Gene3D" id="3.40.1190.20">
    <property type="match status" value="1"/>
</dbReference>
<dbReference type="InterPro" id="IPR052562">
    <property type="entry name" value="Ketohexokinase-related"/>
</dbReference>
<keyword evidence="2" id="KW-1185">Reference proteome</keyword>
<dbReference type="AlphaFoldDB" id="A0A0L0HQ11"/>
<dbReference type="RefSeq" id="XP_016611221.1">
    <property type="nucleotide sequence ID" value="XM_016750533.1"/>
</dbReference>
<protein>
    <recommendedName>
        <fullName evidence="3">Carbohydrate kinase PfkB domain-containing protein</fullName>
    </recommendedName>
</protein>
<sequence>MSHSKIFFVGALYQDIILHTDSYPIEDSKSRARKVEKRVGGNSANSLSVLTQLAPGGHWQNAVGTGTSDLEFVGAFAGERDADGTICSPLARHIAAHGVSLKYSVTRPLATTDPTSYIISTQASRTIISHNDVPELTAAEFIPALKKDIFESTSTAPDSARLWFHFEGRNVQQVYDILDFINSEKRTNVTVSIEFEKPAREGLADLLAMADICFFSKIYADAMRSDLDAAAFLVDAKARCKDE</sequence>
<dbReference type="InterPro" id="IPR029056">
    <property type="entry name" value="Ribokinase-like"/>
</dbReference>
<dbReference type="VEuPathDB" id="FungiDB:SPPG_02242"/>